<dbReference type="InterPro" id="IPR001173">
    <property type="entry name" value="Glyco_trans_2-like"/>
</dbReference>
<dbReference type="Proteomes" id="UP001363010">
    <property type="component" value="Unassembled WGS sequence"/>
</dbReference>
<sequence length="328" mass="35846">MSAPSVSVALCTRNGARYLVAQVQSICAQVPPPDEIVVSDDESSDGSVAIVRATLAQHGAANTPALTVLENRPALGVTRNFEQAVRACRSDLIALCDQDDAWHAGRLARMVDAFRSRPELLLLHSDARLVDGDLAPLGSTLFEALEVKPSELAGIAAGQAFFVLQRRNLVTGATTVFRRSLLTAALPFPPEWVHDEWLAAIAAATGCMDVVPEPLIDYRQHASNQIGARRPTVREKLAKAVAPRGRKHAERLRRAEVLLERLESLGPQVPSACLQAQRDKVAHQRFRTGLPPSRLLRWMPVLLAAARGRYERFDRGWQSVAQDLLESG</sequence>
<dbReference type="PANTHER" id="PTHR43685">
    <property type="entry name" value="GLYCOSYLTRANSFERASE"/>
    <property type="match status" value="1"/>
</dbReference>
<dbReference type="RefSeq" id="WP_340365018.1">
    <property type="nucleotide sequence ID" value="NZ_JBBKZV010000011.1"/>
</dbReference>
<proteinExistence type="predicted"/>
<dbReference type="SUPFAM" id="SSF53448">
    <property type="entry name" value="Nucleotide-diphospho-sugar transferases"/>
    <property type="match status" value="1"/>
</dbReference>
<dbReference type="InterPro" id="IPR029044">
    <property type="entry name" value="Nucleotide-diphossugar_trans"/>
</dbReference>
<dbReference type="EMBL" id="JBBKZV010000011">
    <property type="protein sequence ID" value="MEJ8823981.1"/>
    <property type="molecule type" value="Genomic_DNA"/>
</dbReference>
<dbReference type="PANTHER" id="PTHR43685:SF2">
    <property type="entry name" value="GLYCOSYLTRANSFERASE 2-LIKE DOMAIN-CONTAINING PROTEIN"/>
    <property type="match status" value="1"/>
</dbReference>
<feature type="domain" description="Glycosyltransferase 2-like" evidence="1">
    <location>
        <begin position="7"/>
        <end position="141"/>
    </location>
</feature>
<dbReference type="Gene3D" id="3.90.550.10">
    <property type="entry name" value="Spore Coat Polysaccharide Biosynthesis Protein SpsA, Chain A"/>
    <property type="match status" value="1"/>
</dbReference>
<gene>
    <name evidence="2" type="ORF">WKW80_18445</name>
</gene>
<organism evidence="2 3">
    <name type="scientific">Variovorax humicola</name>
    <dbReference type="NCBI Taxonomy" id="1769758"/>
    <lineage>
        <taxon>Bacteria</taxon>
        <taxon>Pseudomonadati</taxon>
        <taxon>Pseudomonadota</taxon>
        <taxon>Betaproteobacteria</taxon>
        <taxon>Burkholderiales</taxon>
        <taxon>Comamonadaceae</taxon>
        <taxon>Variovorax</taxon>
    </lineage>
</organism>
<comment type="caution">
    <text evidence="2">The sequence shown here is derived from an EMBL/GenBank/DDBJ whole genome shotgun (WGS) entry which is preliminary data.</text>
</comment>
<dbReference type="Pfam" id="PF00535">
    <property type="entry name" value="Glycos_transf_2"/>
    <property type="match status" value="1"/>
</dbReference>
<protein>
    <submittedName>
        <fullName evidence="2">Glycosyltransferase family 2 protein</fullName>
    </submittedName>
</protein>
<evidence type="ECO:0000259" key="1">
    <source>
        <dbReference type="Pfam" id="PF00535"/>
    </source>
</evidence>
<name>A0ABU8W1Q5_9BURK</name>
<evidence type="ECO:0000313" key="2">
    <source>
        <dbReference type="EMBL" id="MEJ8823981.1"/>
    </source>
</evidence>
<dbReference type="InterPro" id="IPR050834">
    <property type="entry name" value="Glycosyltransf_2"/>
</dbReference>
<evidence type="ECO:0000313" key="3">
    <source>
        <dbReference type="Proteomes" id="UP001363010"/>
    </source>
</evidence>
<accession>A0ABU8W1Q5</accession>
<keyword evidence="3" id="KW-1185">Reference proteome</keyword>
<reference evidence="2 3" key="1">
    <citation type="submission" date="2024-03" db="EMBL/GenBank/DDBJ databases">
        <title>Novel species of the genus Variovorax.</title>
        <authorList>
            <person name="Liu Q."/>
            <person name="Xin Y.-H."/>
        </authorList>
    </citation>
    <scope>NUCLEOTIDE SEQUENCE [LARGE SCALE GENOMIC DNA]</scope>
    <source>
        <strain evidence="2 3">KACC 18501</strain>
    </source>
</reference>
<dbReference type="CDD" id="cd04196">
    <property type="entry name" value="GT_2_like_d"/>
    <property type="match status" value="1"/>
</dbReference>